<feature type="region of interest" description="Disordered" evidence="1">
    <location>
        <begin position="63"/>
        <end position="110"/>
    </location>
</feature>
<dbReference type="EMBL" id="BLLF01001402">
    <property type="protein sequence ID" value="GFH19076.1"/>
    <property type="molecule type" value="Genomic_DNA"/>
</dbReference>
<comment type="caution">
    <text evidence="2">The sequence shown here is derived from an EMBL/GenBank/DDBJ whole genome shotgun (WGS) entry which is preliminary data.</text>
</comment>
<accession>A0A699ZJ67</accession>
<gene>
    <name evidence="2" type="ORF">HaLaN_15968</name>
</gene>
<dbReference type="AlphaFoldDB" id="A0A699ZJ67"/>
<protein>
    <submittedName>
        <fullName evidence="2">Uncharacterized protein</fullName>
    </submittedName>
</protein>
<evidence type="ECO:0000313" key="2">
    <source>
        <dbReference type="EMBL" id="GFH19076.1"/>
    </source>
</evidence>
<keyword evidence="3" id="KW-1185">Reference proteome</keyword>
<name>A0A699ZJ67_HAELA</name>
<sequence length="110" mass="11361">MGKVKAAPAPVKLAKQSAADTDVLAVTGAAPWRPVLDEATARFRSSGAPEGDVRAALKNHMRVDELDLGPDPDLEPESNPKAPVPPGTPAPAPEAKGLPSLRLSKPSAKK</sequence>
<feature type="non-terminal residue" evidence="2">
    <location>
        <position position="1"/>
    </location>
</feature>
<dbReference type="Proteomes" id="UP000485058">
    <property type="component" value="Unassembled WGS sequence"/>
</dbReference>
<evidence type="ECO:0000313" key="3">
    <source>
        <dbReference type="Proteomes" id="UP000485058"/>
    </source>
</evidence>
<evidence type="ECO:0000256" key="1">
    <source>
        <dbReference type="SAM" id="MobiDB-lite"/>
    </source>
</evidence>
<proteinExistence type="predicted"/>
<feature type="compositionally biased region" description="Pro residues" evidence="1">
    <location>
        <begin position="82"/>
        <end position="92"/>
    </location>
</feature>
<organism evidence="2 3">
    <name type="scientific">Haematococcus lacustris</name>
    <name type="common">Green alga</name>
    <name type="synonym">Haematococcus pluvialis</name>
    <dbReference type="NCBI Taxonomy" id="44745"/>
    <lineage>
        <taxon>Eukaryota</taxon>
        <taxon>Viridiplantae</taxon>
        <taxon>Chlorophyta</taxon>
        <taxon>core chlorophytes</taxon>
        <taxon>Chlorophyceae</taxon>
        <taxon>CS clade</taxon>
        <taxon>Chlamydomonadales</taxon>
        <taxon>Haematococcaceae</taxon>
        <taxon>Haematococcus</taxon>
    </lineage>
</organism>
<reference evidence="2 3" key="1">
    <citation type="submission" date="2020-02" db="EMBL/GenBank/DDBJ databases">
        <title>Draft genome sequence of Haematococcus lacustris strain NIES-144.</title>
        <authorList>
            <person name="Morimoto D."/>
            <person name="Nakagawa S."/>
            <person name="Yoshida T."/>
            <person name="Sawayama S."/>
        </authorList>
    </citation>
    <scope>NUCLEOTIDE SEQUENCE [LARGE SCALE GENOMIC DNA]</scope>
    <source>
        <strain evidence="2 3">NIES-144</strain>
    </source>
</reference>
<feature type="compositionally biased region" description="Acidic residues" evidence="1">
    <location>
        <begin position="66"/>
        <end position="76"/>
    </location>
</feature>